<accession>A0A094JIG4</accession>
<evidence type="ECO:0000313" key="3">
    <source>
        <dbReference type="EMBL" id="KFZ38987.1"/>
    </source>
</evidence>
<feature type="domain" description="HTH merR-type" evidence="2">
    <location>
        <begin position="1"/>
        <end position="68"/>
    </location>
</feature>
<dbReference type="OrthoDB" id="9808480at2"/>
<dbReference type="Pfam" id="PF13411">
    <property type="entry name" value="MerR_1"/>
    <property type="match status" value="1"/>
</dbReference>
<name>A0A094JIG4_9GAMM</name>
<keyword evidence="1" id="KW-0238">DNA-binding</keyword>
<proteinExistence type="predicted"/>
<dbReference type="InterPro" id="IPR000551">
    <property type="entry name" value="MerR-type_HTH_dom"/>
</dbReference>
<evidence type="ECO:0000256" key="1">
    <source>
        <dbReference type="ARBA" id="ARBA00023125"/>
    </source>
</evidence>
<dbReference type="RefSeq" id="WP_037438764.1">
    <property type="nucleotide sequence ID" value="NZ_JPEO01000001.1"/>
</dbReference>
<dbReference type="EMBL" id="JPEO01000001">
    <property type="protein sequence ID" value="KFZ38987.1"/>
    <property type="molecule type" value="Genomic_DNA"/>
</dbReference>
<protein>
    <recommendedName>
        <fullName evidence="2">HTH merR-type domain-containing protein</fullName>
    </recommendedName>
</protein>
<dbReference type="InterPro" id="IPR009061">
    <property type="entry name" value="DNA-bd_dom_put_sf"/>
</dbReference>
<organism evidence="3 4">
    <name type="scientific">Shewanella mangrovi</name>
    <dbReference type="NCBI Taxonomy" id="1515746"/>
    <lineage>
        <taxon>Bacteria</taxon>
        <taxon>Pseudomonadati</taxon>
        <taxon>Pseudomonadota</taxon>
        <taxon>Gammaproteobacteria</taxon>
        <taxon>Alteromonadales</taxon>
        <taxon>Shewanellaceae</taxon>
        <taxon>Shewanella</taxon>
    </lineage>
</organism>
<comment type="caution">
    <text evidence="3">The sequence shown here is derived from an EMBL/GenBank/DDBJ whole genome shotgun (WGS) entry which is preliminary data.</text>
</comment>
<dbReference type="STRING" id="1515746.HR45_00875"/>
<keyword evidence="4" id="KW-1185">Reference proteome</keyword>
<dbReference type="PROSITE" id="PS50937">
    <property type="entry name" value="HTH_MERR_2"/>
    <property type="match status" value="1"/>
</dbReference>
<evidence type="ECO:0000313" key="4">
    <source>
        <dbReference type="Proteomes" id="UP000029264"/>
    </source>
</evidence>
<dbReference type="SUPFAM" id="SSF46955">
    <property type="entry name" value="Putative DNA-binding domain"/>
    <property type="match status" value="1"/>
</dbReference>
<dbReference type="PANTHER" id="PTHR30204:SF93">
    <property type="entry name" value="HTH MERR-TYPE DOMAIN-CONTAINING PROTEIN"/>
    <property type="match status" value="1"/>
</dbReference>
<dbReference type="InterPro" id="IPR047057">
    <property type="entry name" value="MerR_fam"/>
</dbReference>
<sequence length="106" mass="11890">MYIGEMSRRSGASAKAIRLYESLGLLRNITRRGNYRVYEQADVEFVLLIKQAQTLGISLAELQRLVAGRNLLDWSAVHTLLDEKSQRIDAAIAALQQQQANIASCR</sequence>
<dbReference type="GO" id="GO:0003700">
    <property type="term" value="F:DNA-binding transcription factor activity"/>
    <property type="evidence" value="ECO:0007669"/>
    <property type="project" value="InterPro"/>
</dbReference>
<dbReference type="GO" id="GO:0003677">
    <property type="term" value="F:DNA binding"/>
    <property type="evidence" value="ECO:0007669"/>
    <property type="project" value="UniProtKB-KW"/>
</dbReference>
<reference evidence="3 4" key="1">
    <citation type="submission" date="2014-06" db="EMBL/GenBank/DDBJ databases">
        <title>Shewanella sp. YQH10.</title>
        <authorList>
            <person name="Liu Y."/>
            <person name="Zeng R."/>
        </authorList>
    </citation>
    <scope>NUCLEOTIDE SEQUENCE [LARGE SCALE GENOMIC DNA]</scope>
    <source>
        <strain evidence="3 4">YQH10</strain>
    </source>
</reference>
<dbReference type="SMART" id="SM00422">
    <property type="entry name" value="HTH_MERR"/>
    <property type="match status" value="1"/>
</dbReference>
<dbReference type="AlphaFoldDB" id="A0A094JIG4"/>
<dbReference type="Gene3D" id="1.10.1660.10">
    <property type="match status" value="1"/>
</dbReference>
<gene>
    <name evidence="3" type="ORF">HR45_00875</name>
</gene>
<dbReference type="PRINTS" id="PR00040">
    <property type="entry name" value="HTHMERR"/>
</dbReference>
<dbReference type="Proteomes" id="UP000029264">
    <property type="component" value="Unassembled WGS sequence"/>
</dbReference>
<dbReference type="PANTHER" id="PTHR30204">
    <property type="entry name" value="REDOX-CYCLING DRUG-SENSING TRANSCRIPTIONAL ACTIVATOR SOXR"/>
    <property type="match status" value="1"/>
</dbReference>
<evidence type="ECO:0000259" key="2">
    <source>
        <dbReference type="PROSITE" id="PS50937"/>
    </source>
</evidence>
<dbReference type="eggNOG" id="COG0789">
    <property type="taxonomic scope" value="Bacteria"/>
</dbReference>